<protein>
    <submittedName>
        <fullName evidence="5">Carboxylic ester hydrolase</fullName>
    </submittedName>
</protein>
<keyword evidence="4" id="KW-0472">Membrane</keyword>
<evidence type="ECO:0000256" key="4">
    <source>
        <dbReference type="SAM" id="Phobius"/>
    </source>
</evidence>
<evidence type="ECO:0000313" key="5">
    <source>
        <dbReference type="EMBL" id="KZD38785.1"/>
    </source>
</evidence>
<keyword evidence="2" id="KW-0442">Lipid degradation</keyword>
<keyword evidence="3" id="KW-0443">Lipid metabolism</keyword>
<feature type="transmembrane region" description="Helical" evidence="4">
    <location>
        <begin position="83"/>
        <end position="106"/>
    </location>
</feature>
<dbReference type="InterPro" id="IPR029058">
    <property type="entry name" value="AB_hydrolase_fold"/>
</dbReference>
<dbReference type="GO" id="GO:0016042">
    <property type="term" value="P:lipid catabolic process"/>
    <property type="evidence" value="ECO:0007669"/>
    <property type="project" value="UniProtKB-KW"/>
</dbReference>
<name>A0A164GTB9_BACCE</name>
<dbReference type="Proteomes" id="UP000076501">
    <property type="component" value="Unassembled WGS sequence"/>
</dbReference>
<accession>A0A164GTB9</accession>
<sequence>MLEIIFVAVLLLSSITPIFIERGLTKKNVVILLINYAFLFATIIVIGANWRMIPAYFLLFVLTLQVFLKPKTTAVSKKLVMKVLKGLGIIVTAIAMFTLPLLFPIITLPEPTGKYTVGTKTFHLIDTNRKETTVPNSHGNRELMIQVYYPAEKGSGNPSAYFENINELAEQLAVTNGAPYIVTTHLGLTKTHSYQDAKPLQDKEKFPLLLFGHGMGLYGQQNTFQLEELASQGYVIIALNFTGYAATTIFPNGNRVDSIPIEYTPTALNTIVQNWEQDTTFVLNEVIEGNFDKSFKTIADLINYDKIGMFGHSFGGATSAQMLVKDTRIKAAIDMDGGLYGDPMPKDGPQKPFMLMNAEATIHYMKEAENQKTTGIQNELLEISYLRNKTIEKPGVYTVVIPKTNHTSFTDLAAFSPIINEPDEDVAANYTLINKLVTSFFDQNLKGINENHLEEIQKQYPELQLIKHQ</sequence>
<evidence type="ECO:0000313" key="6">
    <source>
        <dbReference type="Proteomes" id="UP000076501"/>
    </source>
</evidence>
<dbReference type="PANTHER" id="PTHR10272">
    <property type="entry name" value="PLATELET-ACTIVATING FACTOR ACETYLHYDROLASE"/>
    <property type="match status" value="1"/>
</dbReference>
<dbReference type="GO" id="GO:0003847">
    <property type="term" value="F:1-alkyl-2-acetylglycerophosphocholine esterase activity"/>
    <property type="evidence" value="ECO:0007669"/>
    <property type="project" value="TreeGrafter"/>
</dbReference>
<dbReference type="RefSeq" id="WP_063222033.1">
    <property type="nucleotide sequence ID" value="NZ_LJKA01000020.1"/>
</dbReference>
<keyword evidence="4" id="KW-0812">Transmembrane</keyword>
<organism evidence="5 6">
    <name type="scientific">Bacillus cereus</name>
    <dbReference type="NCBI Taxonomy" id="1396"/>
    <lineage>
        <taxon>Bacteria</taxon>
        <taxon>Bacillati</taxon>
        <taxon>Bacillota</taxon>
        <taxon>Bacilli</taxon>
        <taxon>Bacillales</taxon>
        <taxon>Bacillaceae</taxon>
        <taxon>Bacillus</taxon>
        <taxon>Bacillus cereus group</taxon>
    </lineage>
</organism>
<dbReference type="SUPFAM" id="SSF53474">
    <property type="entry name" value="alpha/beta-Hydrolases"/>
    <property type="match status" value="1"/>
</dbReference>
<evidence type="ECO:0000256" key="3">
    <source>
        <dbReference type="ARBA" id="ARBA00023098"/>
    </source>
</evidence>
<dbReference type="EMBL" id="LJKA01000020">
    <property type="protein sequence ID" value="KZD38785.1"/>
    <property type="molecule type" value="Genomic_DNA"/>
</dbReference>
<dbReference type="PATRIC" id="fig|1396.539.peg.2748"/>
<dbReference type="Pfam" id="PF03403">
    <property type="entry name" value="PAF-AH_p_II"/>
    <property type="match status" value="2"/>
</dbReference>
<evidence type="ECO:0000256" key="1">
    <source>
        <dbReference type="ARBA" id="ARBA00022801"/>
    </source>
</evidence>
<keyword evidence="1 5" id="KW-0378">Hydrolase</keyword>
<dbReference type="PANTHER" id="PTHR10272:SF0">
    <property type="entry name" value="PLATELET-ACTIVATING FACTOR ACETYLHYDROLASE"/>
    <property type="match status" value="1"/>
</dbReference>
<proteinExistence type="predicted"/>
<dbReference type="AlphaFoldDB" id="A0A164GTB9"/>
<gene>
    <name evidence="5" type="ORF">B4082_1531</name>
</gene>
<evidence type="ECO:0000256" key="2">
    <source>
        <dbReference type="ARBA" id="ARBA00022963"/>
    </source>
</evidence>
<feature type="transmembrane region" description="Helical" evidence="4">
    <location>
        <begin position="36"/>
        <end position="62"/>
    </location>
</feature>
<keyword evidence="4" id="KW-1133">Transmembrane helix</keyword>
<reference evidence="5 6" key="1">
    <citation type="submission" date="2015-09" db="EMBL/GenBank/DDBJ databases">
        <title>Bacillus cereus food isolates.</title>
        <authorList>
            <person name="Boekhorst J."/>
        </authorList>
    </citation>
    <scope>NUCLEOTIDE SEQUENCE [LARGE SCALE GENOMIC DNA]</scope>
    <source>
        <strain evidence="5 6">B4082</strain>
    </source>
</reference>
<comment type="caution">
    <text evidence="5">The sequence shown here is derived from an EMBL/GenBank/DDBJ whole genome shotgun (WGS) entry which is preliminary data.</text>
</comment>
<dbReference type="Gene3D" id="3.40.50.1820">
    <property type="entry name" value="alpha/beta hydrolase"/>
    <property type="match status" value="1"/>
</dbReference>